<dbReference type="EMBL" id="LKGI01000012">
    <property type="protein sequence ID" value="RNE34106.1"/>
    <property type="molecule type" value="Genomic_DNA"/>
</dbReference>
<dbReference type="RefSeq" id="WP_016364943.1">
    <property type="nucleotide sequence ID" value="NZ_AQVS01000075.1"/>
</dbReference>
<protein>
    <recommendedName>
        <fullName evidence="3">Bacteriocin</fullName>
    </recommendedName>
</protein>
<comment type="caution">
    <text evidence="1">The sequence shown here is derived from an EMBL/GenBank/DDBJ whole genome shotgun (WGS) entry which is preliminary data.</text>
</comment>
<evidence type="ECO:0000313" key="2">
    <source>
        <dbReference type="Proteomes" id="UP000284123"/>
    </source>
</evidence>
<proteinExistence type="predicted"/>
<evidence type="ECO:0000313" key="1">
    <source>
        <dbReference type="EMBL" id="RNE34106.1"/>
    </source>
</evidence>
<evidence type="ECO:0008006" key="3">
    <source>
        <dbReference type="Google" id="ProtNLM"/>
    </source>
</evidence>
<name>A0A422LYA3_LACPA</name>
<accession>A0A422LYA3</accession>
<gene>
    <name evidence="1" type="ORF">FAM6012_00155</name>
</gene>
<reference evidence="1 2" key="1">
    <citation type="journal article" date="2018" name="Front. Microbiol.">
        <title>Conversion of Methionine to Cysteine in Lactobacillus paracasei Depends on the Highly Mobile cysK-ctl-cysE Gene Cluster.</title>
        <authorList>
            <person name="Wuthrich D."/>
            <person name="Irmler S."/>
            <person name="Berthoud H."/>
            <person name="Guggenbuhl B."/>
            <person name="Eugster E."/>
            <person name="Bruggmann R."/>
        </authorList>
    </citation>
    <scope>NUCLEOTIDE SEQUENCE [LARGE SCALE GENOMIC DNA]</scope>
    <source>
        <strain evidence="1 2">FAM6012</strain>
    </source>
</reference>
<sequence length="60" mass="6500">MNNNCLNKYLILDSKSLEKIHGGSHNRAWHIGHGATTGWSDLGDGIGSMWGGIWNGLNGH</sequence>
<dbReference type="Proteomes" id="UP000284123">
    <property type="component" value="Unassembled WGS sequence"/>
</dbReference>
<organism evidence="1 2">
    <name type="scientific">Lacticaseibacillus paracasei</name>
    <name type="common">Lactobacillus paracasei</name>
    <dbReference type="NCBI Taxonomy" id="1597"/>
    <lineage>
        <taxon>Bacteria</taxon>
        <taxon>Bacillati</taxon>
        <taxon>Bacillota</taxon>
        <taxon>Bacilli</taxon>
        <taxon>Lactobacillales</taxon>
        <taxon>Lactobacillaceae</taxon>
        <taxon>Lacticaseibacillus</taxon>
    </lineage>
</organism>
<dbReference type="AlphaFoldDB" id="A0A422LYA3"/>